<evidence type="ECO:0000313" key="3">
    <source>
        <dbReference type="Proteomes" id="UP000287388"/>
    </source>
</evidence>
<accession>A0A410NTK0</accession>
<protein>
    <submittedName>
        <fullName evidence="2">Uncharacterized protein</fullName>
    </submittedName>
</protein>
<sequence length="83" mass="9348">MSRFTVELDGRYSFAPLAFDLTMPWPRRRSMAVAMWLVVMSQMRVPAPTTAIMRSIRASRRAPPFSVVPRSAHQRPAASSSVI</sequence>
<name>A0A410NTK0_BREDI</name>
<organism evidence="2 3">
    <name type="scientific">Brevundimonas diminuta</name>
    <name type="common">Pseudomonas diminuta</name>
    <dbReference type="NCBI Taxonomy" id="293"/>
    <lineage>
        <taxon>Bacteria</taxon>
        <taxon>Pseudomonadati</taxon>
        <taxon>Pseudomonadota</taxon>
        <taxon>Alphaproteobacteria</taxon>
        <taxon>Caulobacterales</taxon>
        <taxon>Caulobacteraceae</taxon>
        <taxon>Brevundimonas</taxon>
    </lineage>
</organism>
<evidence type="ECO:0000313" key="2">
    <source>
        <dbReference type="EMBL" id="QAT13313.1"/>
    </source>
</evidence>
<dbReference type="EMBL" id="CP035093">
    <property type="protein sequence ID" value="QAT13313.1"/>
    <property type="molecule type" value="Genomic_DNA"/>
</dbReference>
<feature type="region of interest" description="Disordered" evidence="1">
    <location>
        <begin position="63"/>
        <end position="83"/>
    </location>
</feature>
<proteinExistence type="predicted"/>
<dbReference type="Proteomes" id="UP000287388">
    <property type="component" value="Chromosome"/>
</dbReference>
<reference evidence="2 3" key="1">
    <citation type="submission" date="2019-01" db="EMBL/GenBank/DDBJ databases">
        <title>Brevundimonas diminuta Genome sequencing and assembly.</title>
        <authorList>
            <person name="Chen H."/>
        </authorList>
    </citation>
    <scope>NUCLEOTIDE SEQUENCE [LARGE SCALE GENOMIC DNA]</scope>
    <source>
        <strain evidence="3">ATCC(B) 19146</strain>
    </source>
</reference>
<dbReference type="AlphaFoldDB" id="A0A410NTK0"/>
<dbReference type="KEGG" id="bdm:EQG53_02505"/>
<evidence type="ECO:0000256" key="1">
    <source>
        <dbReference type="SAM" id="MobiDB-lite"/>
    </source>
</evidence>
<gene>
    <name evidence="2" type="ORF">EQG53_02505</name>
</gene>